<keyword evidence="2" id="KW-1185">Reference proteome</keyword>
<comment type="caution">
    <text evidence="1">The sequence shown here is derived from an EMBL/GenBank/DDBJ whole genome shotgun (WGS) entry which is preliminary data.</text>
</comment>
<gene>
    <name evidence="1" type="ORF">STRAU_4677</name>
</gene>
<evidence type="ECO:0000313" key="1">
    <source>
        <dbReference type="EMBL" id="EPH42274.1"/>
    </source>
</evidence>
<proteinExistence type="predicted"/>
<dbReference type="EMBL" id="AOPZ01000242">
    <property type="protein sequence ID" value="EPH42274.1"/>
    <property type="molecule type" value="Genomic_DNA"/>
</dbReference>
<evidence type="ECO:0000313" key="2">
    <source>
        <dbReference type="Proteomes" id="UP000014629"/>
    </source>
</evidence>
<dbReference type="PATRIC" id="fig|1286094.4.peg.4626"/>
<sequence length="107" mass="11822">MADGHGEVTVTDRRACFGHPQSWLDLAWDGLDTADLVAPDVFQCSFRDMYNGSPQIIQLHSLWASLIFVLAAHAAFPAHPRLLGGSWLPPDFETKCQAFGRACPQVR</sequence>
<organism evidence="1 2">
    <name type="scientific">Streptomyces aurantiacus JA 4570</name>
    <dbReference type="NCBI Taxonomy" id="1286094"/>
    <lineage>
        <taxon>Bacteria</taxon>
        <taxon>Bacillati</taxon>
        <taxon>Actinomycetota</taxon>
        <taxon>Actinomycetes</taxon>
        <taxon>Kitasatosporales</taxon>
        <taxon>Streptomycetaceae</taxon>
        <taxon>Streptomyces</taxon>
        <taxon>Streptomyces aurantiacus group</taxon>
    </lineage>
</organism>
<dbReference type="Proteomes" id="UP000014629">
    <property type="component" value="Unassembled WGS sequence"/>
</dbReference>
<accession>S3ZHV6</accession>
<dbReference type="AlphaFoldDB" id="S3ZHV6"/>
<name>S3ZHV6_9ACTN</name>
<protein>
    <submittedName>
        <fullName evidence="1">Uncharacterized protein</fullName>
    </submittedName>
</protein>
<reference evidence="1 2" key="1">
    <citation type="submission" date="2013-02" db="EMBL/GenBank/DDBJ databases">
        <title>Draft Genome Sequence of Streptomyces aurantiacus, Which Produces Setomimycin.</title>
        <authorList>
            <person name="Gruening B.A."/>
            <person name="Praeg A."/>
            <person name="Erxleben A."/>
            <person name="Guenther S."/>
            <person name="Mueller M."/>
        </authorList>
    </citation>
    <scope>NUCLEOTIDE SEQUENCE [LARGE SCALE GENOMIC DNA]</scope>
    <source>
        <strain evidence="1 2">JA 4570</strain>
    </source>
</reference>